<dbReference type="Proteomes" id="UP000507222">
    <property type="component" value="Unassembled WGS sequence"/>
</dbReference>
<evidence type="ECO:0000256" key="2">
    <source>
        <dbReference type="ARBA" id="ARBA00022723"/>
    </source>
</evidence>
<protein>
    <recommendedName>
        <fullName evidence="11">USP domain-containing protein</fullName>
    </recommendedName>
</protein>
<dbReference type="GO" id="GO:0016579">
    <property type="term" value="P:protein deubiquitination"/>
    <property type="evidence" value="ECO:0007669"/>
    <property type="project" value="InterPro"/>
</dbReference>
<dbReference type="Pfam" id="PF00443">
    <property type="entry name" value="UCH"/>
    <property type="match status" value="1"/>
</dbReference>
<keyword evidence="3 5" id="KW-0863">Zinc-finger</keyword>
<dbReference type="InterPro" id="IPR028889">
    <property type="entry name" value="USP"/>
</dbReference>
<dbReference type="PANTHER" id="PTHR24006">
    <property type="entry name" value="UBIQUITIN CARBOXYL-TERMINAL HYDROLASE"/>
    <property type="match status" value="1"/>
</dbReference>
<keyword evidence="6" id="KW-0472">Membrane</keyword>
<evidence type="ECO:0000313" key="10">
    <source>
        <dbReference type="Proteomes" id="UP000507222"/>
    </source>
</evidence>
<dbReference type="InterPro" id="IPR001394">
    <property type="entry name" value="Peptidase_C19_UCH"/>
</dbReference>
<dbReference type="Pfam" id="PF01753">
    <property type="entry name" value="zf-MYND"/>
    <property type="match status" value="1"/>
</dbReference>
<dbReference type="InterPro" id="IPR050164">
    <property type="entry name" value="Peptidase_C19"/>
</dbReference>
<evidence type="ECO:0000256" key="6">
    <source>
        <dbReference type="SAM" id="Phobius"/>
    </source>
</evidence>
<comment type="similarity">
    <text evidence="1">Belongs to the peptidase C19 family.</text>
</comment>
<dbReference type="SUPFAM" id="SSF144232">
    <property type="entry name" value="HIT/MYND zinc finger-like"/>
    <property type="match status" value="1"/>
</dbReference>
<dbReference type="Gene3D" id="3.90.70.10">
    <property type="entry name" value="Cysteine proteinases"/>
    <property type="match status" value="2"/>
</dbReference>
<dbReference type="FunFam" id="6.10.140.2220:FF:000006">
    <property type="entry name" value="Ubiquitin carboxyl-terminal hydrolase 15"/>
    <property type="match status" value="1"/>
</dbReference>
<evidence type="ECO:0000259" key="7">
    <source>
        <dbReference type="PROSITE" id="PS50235"/>
    </source>
</evidence>
<evidence type="ECO:0000313" key="9">
    <source>
        <dbReference type="EMBL" id="CAB4277146.1"/>
    </source>
</evidence>
<keyword evidence="4" id="KW-0862">Zinc</keyword>
<feature type="domain" description="MYND-type" evidence="8">
    <location>
        <begin position="76"/>
        <end position="113"/>
    </location>
</feature>
<proteinExistence type="inferred from homology"/>
<keyword evidence="6" id="KW-0812">Transmembrane</keyword>
<gene>
    <name evidence="9" type="ORF">CURHAP_LOCUS26661</name>
</gene>
<dbReference type="GO" id="GO:0008270">
    <property type="term" value="F:zinc ion binding"/>
    <property type="evidence" value="ECO:0007669"/>
    <property type="project" value="UniProtKB-KW"/>
</dbReference>
<name>A0A6J5UKV7_PRUAR</name>
<dbReference type="AlphaFoldDB" id="A0A6J5UKV7"/>
<feature type="transmembrane region" description="Helical" evidence="6">
    <location>
        <begin position="12"/>
        <end position="30"/>
    </location>
</feature>
<dbReference type="GO" id="GO:0005634">
    <property type="term" value="C:nucleus"/>
    <property type="evidence" value="ECO:0007669"/>
    <property type="project" value="TreeGrafter"/>
</dbReference>
<evidence type="ECO:0000259" key="8">
    <source>
        <dbReference type="PROSITE" id="PS50865"/>
    </source>
</evidence>
<dbReference type="InterPro" id="IPR018200">
    <property type="entry name" value="USP_CS"/>
</dbReference>
<feature type="domain" description="USP" evidence="7">
    <location>
        <begin position="470"/>
        <end position="744"/>
    </location>
</feature>
<dbReference type="GO" id="GO:0005829">
    <property type="term" value="C:cytosol"/>
    <property type="evidence" value="ECO:0007669"/>
    <property type="project" value="TreeGrafter"/>
</dbReference>
<evidence type="ECO:0008006" key="11">
    <source>
        <dbReference type="Google" id="ProtNLM"/>
    </source>
</evidence>
<keyword evidence="2" id="KW-0479">Metal-binding</keyword>
<evidence type="ECO:0000256" key="1">
    <source>
        <dbReference type="ARBA" id="ARBA00009085"/>
    </source>
</evidence>
<dbReference type="PANTHER" id="PTHR24006:SF685">
    <property type="entry name" value="UBIQUITIN CARBOXYL-TERMINAL HYDROLASE 15"/>
    <property type="match status" value="1"/>
</dbReference>
<dbReference type="EMBL" id="CAEKDK010000004">
    <property type="protein sequence ID" value="CAB4277146.1"/>
    <property type="molecule type" value="Genomic_DNA"/>
</dbReference>
<dbReference type="InterPro" id="IPR038765">
    <property type="entry name" value="Papain-like_cys_pep_sf"/>
</dbReference>
<dbReference type="InterPro" id="IPR002893">
    <property type="entry name" value="Znf_MYND"/>
</dbReference>
<keyword evidence="6" id="KW-1133">Transmembrane helix</keyword>
<evidence type="ECO:0000256" key="3">
    <source>
        <dbReference type="ARBA" id="ARBA00022771"/>
    </source>
</evidence>
<dbReference type="Gene3D" id="6.10.140.2220">
    <property type="match status" value="1"/>
</dbReference>
<sequence length="971" mass="108707">MLEPREADIPALFLVFVVLPLVAYVLLGKWSEASKKRERVSLLAQLAAEEALRAEAMAVADVIPPVSPSKNGLHACARCFSPSTTRCSRCKSVRYCSGKCQIIHWREVHRQECLQLEPTSSSSSPKSVSFGESFHEKFLLNDSINSQYFGCNMEQILAEEAPADNIMYPSISTGVPAATVDCASVDPSQVPMLERKRVSRKSNRELFRKKVGIAFDSSEEASCGWTTQSTPSNVISSKDVFMEHKLRNFDSHLSEEENRKKQSFHISDNYIKGQATSRNTVQENDMFQSQHGNIYESRSNSGLTSSSYSSKCGTDVHEIGLDFIPNGGNPLKGETTSNVETTEYKCTEMTALKASVKAKRAPYSLGTKVSKLPKSTMEVSGEQYCSEIETQGRIAEDSKVAGMRDTSTQGSNGIANLRIMKMMGLKKPKTITREDAPEVNGYRHKTKKVLFPYDEFVKYFQCEVFDLSPRGLLNCGNSCYANAVLQCLTCTKPLIMYLLRRSHSSACCGKDWCLMCELEQHVMMLREIGGPLSPSRILFHMRSINCQIGDGSQEDAHEFLRLLITSMQSICLEGLGGENKVDPRLQETTFIQHTFGGHLRSKVKCLRCHHESERYENIMDLTLEIFGWVESLEDALTQFTTPEDLDGENMYRCGSQEAIEHTRSSKYPDNCLEEISGRHSSTLLALRRCGAFGYAECIFSSGHYVAYVKDMRGNWFRIDDTQVQPVSMSQVMMEGAYILFYMRSCPRPQRAFTGKSIRQQVPNVENHCMSKAQKARPGQSKHSSQFVSPVHLPDDIRPEIANSFANSTSSDIFRSSNGNVFPMTETYGEPIGVEFSDATSSDWSLFTSSDEASFTTESTRDSFSTVDYADAGNISSIFNTLYAPEYSRSSVSCRKFSNSRPNTRFVSKDKGLLLDSYLSTHPIDRVQNRNYSKQVSDSPTAHLPDGKCSTFVRYGSNPVHFLDRTSDHCKL</sequence>
<accession>A0A6J5UKV7</accession>
<dbReference type="SUPFAM" id="SSF54001">
    <property type="entry name" value="Cysteine proteinases"/>
    <property type="match status" value="1"/>
</dbReference>
<dbReference type="FunFam" id="3.90.70.10:FF:000119">
    <property type="entry name" value="Ubiquitin specific peptidase 36"/>
    <property type="match status" value="1"/>
</dbReference>
<dbReference type="PROSITE" id="PS00972">
    <property type="entry name" value="USP_1"/>
    <property type="match status" value="1"/>
</dbReference>
<evidence type="ECO:0000256" key="4">
    <source>
        <dbReference type="ARBA" id="ARBA00022833"/>
    </source>
</evidence>
<evidence type="ECO:0000256" key="5">
    <source>
        <dbReference type="PROSITE-ProRule" id="PRU00134"/>
    </source>
</evidence>
<dbReference type="PROSITE" id="PS50235">
    <property type="entry name" value="USP_3"/>
    <property type="match status" value="1"/>
</dbReference>
<dbReference type="PROSITE" id="PS50865">
    <property type="entry name" value="ZF_MYND_2"/>
    <property type="match status" value="1"/>
</dbReference>
<organism evidence="9 10">
    <name type="scientific">Prunus armeniaca</name>
    <name type="common">Apricot</name>
    <name type="synonym">Armeniaca vulgaris</name>
    <dbReference type="NCBI Taxonomy" id="36596"/>
    <lineage>
        <taxon>Eukaryota</taxon>
        <taxon>Viridiplantae</taxon>
        <taxon>Streptophyta</taxon>
        <taxon>Embryophyta</taxon>
        <taxon>Tracheophyta</taxon>
        <taxon>Spermatophyta</taxon>
        <taxon>Magnoliopsida</taxon>
        <taxon>eudicotyledons</taxon>
        <taxon>Gunneridae</taxon>
        <taxon>Pentapetalae</taxon>
        <taxon>rosids</taxon>
        <taxon>fabids</taxon>
        <taxon>Rosales</taxon>
        <taxon>Rosaceae</taxon>
        <taxon>Amygdaloideae</taxon>
        <taxon>Amygdaleae</taxon>
        <taxon>Prunus</taxon>
    </lineage>
</organism>
<dbReference type="GO" id="GO:0004843">
    <property type="term" value="F:cysteine-type deubiquitinase activity"/>
    <property type="evidence" value="ECO:0007669"/>
    <property type="project" value="InterPro"/>
</dbReference>
<reference evidence="9 10" key="1">
    <citation type="submission" date="2020-05" db="EMBL/GenBank/DDBJ databases">
        <authorList>
            <person name="Campoy J."/>
            <person name="Schneeberger K."/>
            <person name="Spophaly S."/>
        </authorList>
    </citation>
    <scope>NUCLEOTIDE SEQUENCE [LARGE SCALE GENOMIC DNA]</scope>
    <source>
        <strain evidence="9">PruArmRojPasFocal</strain>
    </source>
</reference>